<evidence type="ECO:0000313" key="2">
    <source>
        <dbReference type="EMBL" id="KAK1701536.1"/>
    </source>
</evidence>
<dbReference type="AlphaFoldDB" id="A0AAJ0F3C8"/>
<feature type="compositionally biased region" description="Basic and acidic residues" evidence="1">
    <location>
        <begin position="107"/>
        <end position="117"/>
    </location>
</feature>
<gene>
    <name evidence="2" type="ORF">BDP55DRAFT_641852</name>
</gene>
<dbReference type="EMBL" id="JAHMHR010000001">
    <property type="protein sequence ID" value="KAK1701536.1"/>
    <property type="molecule type" value="Genomic_DNA"/>
</dbReference>
<feature type="region of interest" description="Disordered" evidence="1">
    <location>
        <begin position="55"/>
        <end position="117"/>
    </location>
</feature>
<comment type="caution">
    <text evidence="2">The sequence shown here is derived from an EMBL/GenBank/DDBJ whole genome shotgun (WGS) entry which is preliminary data.</text>
</comment>
<reference evidence="2" key="1">
    <citation type="submission" date="2021-06" db="EMBL/GenBank/DDBJ databases">
        <title>Comparative genomics, transcriptomics and evolutionary studies reveal genomic signatures of adaptation to plant cell wall in hemibiotrophic fungi.</title>
        <authorList>
            <consortium name="DOE Joint Genome Institute"/>
            <person name="Baroncelli R."/>
            <person name="Diaz J.F."/>
            <person name="Benocci T."/>
            <person name="Peng M."/>
            <person name="Battaglia E."/>
            <person name="Haridas S."/>
            <person name="Andreopoulos W."/>
            <person name="Labutti K."/>
            <person name="Pangilinan J."/>
            <person name="Floch G.L."/>
            <person name="Makela M.R."/>
            <person name="Henrissat B."/>
            <person name="Grigoriev I.V."/>
            <person name="Crouch J.A."/>
            <person name="De Vries R.P."/>
            <person name="Sukno S.A."/>
            <person name="Thon M.R."/>
        </authorList>
    </citation>
    <scope>NUCLEOTIDE SEQUENCE</scope>
    <source>
        <strain evidence="2">CBS 193.32</strain>
    </source>
</reference>
<evidence type="ECO:0000313" key="3">
    <source>
        <dbReference type="Proteomes" id="UP001224890"/>
    </source>
</evidence>
<dbReference type="RefSeq" id="XP_060437291.1">
    <property type="nucleotide sequence ID" value="XM_060573424.1"/>
</dbReference>
<dbReference type="Proteomes" id="UP001224890">
    <property type="component" value="Unassembled WGS sequence"/>
</dbReference>
<organism evidence="2 3">
    <name type="scientific">Colletotrichum godetiae</name>
    <dbReference type="NCBI Taxonomy" id="1209918"/>
    <lineage>
        <taxon>Eukaryota</taxon>
        <taxon>Fungi</taxon>
        <taxon>Dikarya</taxon>
        <taxon>Ascomycota</taxon>
        <taxon>Pezizomycotina</taxon>
        <taxon>Sordariomycetes</taxon>
        <taxon>Hypocreomycetidae</taxon>
        <taxon>Glomerellales</taxon>
        <taxon>Glomerellaceae</taxon>
        <taxon>Colletotrichum</taxon>
        <taxon>Colletotrichum acutatum species complex</taxon>
    </lineage>
</organism>
<name>A0AAJ0F3C8_9PEZI</name>
<proteinExistence type="predicted"/>
<dbReference type="GeneID" id="85457950"/>
<protein>
    <submittedName>
        <fullName evidence="2">Uncharacterized protein</fullName>
    </submittedName>
</protein>
<feature type="compositionally biased region" description="Polar residues" evidence="1">
    <location>
        <begin position="84"/>
        <end position="95"/>
    </location>
</feature>
<evidence type="ECO:0000256" key="1">
    <source>
        <dbReference type="SAM" id="MobiDB-lite"/>
    </source>
</evidence>
<sequence length="117" mass="13264">MFRSSAILCFFQALLSHTRRRSLILVGPAVFPYPLVLQMQNCRLPRHSFRFKQVVEMPRHRSRASRSLSNSRDTKRSGPRPHLTGSQPIGSSSHILESHTKFSPSPPKEKSGYHGPS</sequence>
<accession>A0AAJ0F3C8</accession>
<keyword evidence="3" id="KW-1185">Reference proteome</keyword>